<feature type="compositionally biased region" description="Basic and acidic residues" evidence="2">
    <location>
        <begin position="201"/>
        <end position="219"/>
    </location>
</feature>
<organism evidence="3 4">
    <name type="scientific">Penicillium ucsense</name>
    <dbReference type="NCBI Taxonomy" id="2839758"/>
    <lineage>
        <taxon>Eukaryota</taxon>
        <taxon>Fungi</taxon>
        <taxon>Dikarya</taxon>
        <taxon>Ascomycota</taxon>
        <taxon>Pezizomycotina</taxon>
        <taxon>Eurotiomycetes</taxon>
        <taxon>Eurotiomycetidae</taxon>
        <taxon>Eurotiales</taxon>
        <taxon>Aspergillaceae</taxon>
        <taxon>Penicillium</taxon>
    </lineage>
</organism>
<proteinExistence type="predicted"/>
<dbReference type="EMBL" id="WIWV01000149">
    <property type="protein sequence ID" value="KAF7712815.1"/>
    <property type="molecule type" value="Genomic_DNA"/>
</dbReference>
<reference evidence="3" key="1">
    <citation type="journal article" date="2020" name="Front. Microbiol.">
        <title>Gene regulatory networks of Penicillium echinulatum 2HH and Penicillium oxalicum 114-2 inferred by a computational biology approach.</title>
        <authorList>
            <person name="Lenz A.R."/>
            <person name="Galan-Vasquez E."/>
            <person name="Balbinot E."/>
            <person name="De Abreu F.P."/>
            <person name="De Oliveira N.S."/>
            <person name="Da Rosa L.O."/>
            <person name="De Avila E Silva S."/>
            <person name="Camassola M."/>
            <person name="Dillon A.J.P."/>
            <person name="Perez-Rueda E."/>
        </authorList>
    </citation>
    <scope>NUCLEOTIDE SEQUENCE</scope>
    <source>
        <strain evidence="3">S1M29</strain>
    </source>
</reference>
<gene>
    <name evidence="3" type="ORF">PECM_002056</name>
</gene>
<sequence>MLPLLMYRVEGELVQYSPRSAYINEREKFSAEGGHGFCQKNAALPDTFTLRFPFWLALDLFSPTSTKLFKTRHSSSSPSRSTPRLTGIINANTHPIWNPPAQLDPSHPNKEDDLASLFDGDDSGLFTDFAESSSQPTEGNDFTSLFSQNASDTTPDSSRNATELNDLAAFFGLDDDFDPFTDFSKLAAPPSSNRADQADPSTKKRTSEQAFGTDHEKSSTKRVNCNVSNVSPLGYDAASSPHMQLATQASPGSTSGSRKRSHDQVDTGLGGNFKKGCRRESQGLTSQGEMLGVSRASSHIRSTAPISVGSSPIPANDETPSAHFAFSSDIQSRFGLTQESSDRLSAVEAFCHGSSTSKHISPYAPVDRSLSTASLQSESGSQADLIEDLRRRLDSSRRRLETVTTERDDARAALSSYEQVNPHASQLRIHELEAEVQKLRQTASNHRRRMDKANAELGEWRRQYTNLATTYNSLVRDYHHLQAMMVSRPPHSGSAMQATVTAAFNVPRDSTSSSMVTTFAASSAVSPPSITSPSRISQHDIRSERSSSHACGSPFEGRNLGPPPPPPGHPSPDLPTPSSSLSAHRGQGSATSLEQPTPLLSGATCTTPATTPASPPLAARHAADSSTTATIADAVVGPEKRRPVAVPTVPPKDVPVIDLTEDSDTEPAHQISPQLARQELRLAA</sequence>
<feature type="compositionally biased region" description="Basic and acidic residues" evidence="2">
    <location>
        <begin position="537"/>
        <end position="547"/>
    </location>
</feature>
<evidence type="ECO:0000256" key="1">
    <source>
        <dbReference type="SAM" id="Coils"/>
    </source>
</evidence>
<evidence type="ECO:0000256" key="2">
    <source>
        <dbReference type="SAM" id="MobiDB-lite"/>
    </source>
</evidence>
<feature type="region of interest" description="Disordered" evidence="2">
    <location>
        <begin position="521"/>
        <end position="684"/>
    </location>
</feature>
<feature type="compositionally biased region" description="Low complexity" evidence="2">
    <location>
        <begin position="603"/>
        <end position="634"/>
    </location>
</feature>
<feature type="region of interest" description="Disordered" evidence="2">
    <location>
        <begin position="244"/>
        <end position="289"/>
    </location>
</feature>
<accession>A0A8J8VWH0</accession>
<feature type="compositionally biased region" description="Polar residues" evidence="2">
    <location>
        <begin position="244"/>
        <end position="256"/>
    </location>
</feature>
<evidence type="ECO:0000313" key="3">
    <source>
        <dbReference type="EMBL" id="KAF7712815.1"/>
    </source>
</evidence>
<dbReference type="AlphaFoldDB" id="A0A8J8VWH0"/>
<dbReference type="Proteomes" id="UP000631181">
    <property type="component" value="Unassembled WGS sequence"/>
</dbReference>
<feature type="coiled-coil region" evidence="1">
    <location>
        <begin position="386"/>
        <end position="463"/>
    </location>
</feature>
<keyword evidence="4" id="KW-1185">Reference proteome</keyword>
<feature type="compositionally biased region" description="Pro residues" evidence="2">
    <location>
        <begin position="561"/>
        <end position="575"/>
    </location>
</feature>
<comment type="caution">
    <text evidence="3">The sequence shown here is derived from an EMBL/GenBank/DDBJ whole genome shotgun (WGS) entry which is preliminary data.</text>
</comment>
<keyword evidence="1" id="KW-0175">Coiled coil</keyword>
<evidence type="ECO:0000313" key="4">
    <source>
        <dbReference type="Proteomes" id="UP000631181"/>
    </source>
</evidence>
<dbReference type="OrthoDB" id="4366200at2759"/>
<feature type="compositionally biased region" description="Low complexity" evidence="2">
    <location>
        <begin position="526"/>
        <end position="536"/>
    </location>
</feature>
<feature type="compositionally biased region" description="Polar residues" evidence="2">
    <location>
        <begin position="130"/>
        <end position="160"/>
    </location>
</feature>
<feature type="region of interest" description="Disordered" evidence="2">
    <location>
        <begin position="90"/>
        <end position="160"/>
    </location>
</feature>
<protein>
    <submittedName>
        <fullName evidence="3">Uncharacterized protein</fullName>
    </submittedName>
</protein>
<feature type="region of interest" description="Disordered" evidence="2">
    <location>
        <begin position="182"/>
        <end position="223"/>
    </location>
</feature>
<name>A0A8J8VWH0_9EURO</name>